<proteinExistence type="predicted"/>
<dbReference type="GO" id="GO:0009360">
    <property type="term" value="C:DNA polymerase III complex"/>
    <property type="evidence" value="ECO:0007669"/>
    <property type="project" value="InterPro"/>
</dbReference>
<dbReference type="InterPro" id="IPR008921">
    <property type="entry name" value="DNA_pol3_clamp-load_cplx_C"/>
</dbReference>
<dbReference type="GO" id="GO:0006261">
    <property type="term" value="P:DNA-templated DNA replication"/>
    <property type="evidence" value="ECO:0007669"/>
    <property type="project" value="TreeGrafter"/>
</dbReference>
<comment type="caution">
    <text evidence="9">The sequence shown here is derived from an EMBL/GenBank/DDBJ whole genome shotgun (WGS) entry which is preliminary data.</text>
</comment>
<evidence type="ECO:0000313" key="9">
    <source>
        <dbReference type="EMBL" id="MCD3195482.1"/>
    </source>
</evidence>
<dbReference type="Gene3D" id="1.20.272.10">
    <property type="match status" value="1"/>
</dbReference>
<keyword evidence="6" id="KW-0239">DNA-directed DNA polymerase</keyword>
<dbReference type="NCBIfam" id="NF004047">
    <property type="entry name" value="PRK05564.1"/>
    <property type="match status" value="1"/>
</dbReference>
<dbReference type="Pfam" id="PF09115">
    <property type="entry name" value="DNApol3-delta_C"/>
    <property type="match status" value="1"/>
</dbReference>
<dbReference type="AlphaFoldDB" id="A0A9Q3VB06"/>
<evidence type="ECO:0000256" key="7">
    <source>
        <dbReference type="ARBA" id="ARBA00049244"/>
    </source>
</evidence>
<dbReference type="Pfam" id="PF13177">
    <property type="entry name" value="DNA_pol3_delta2"/>
    <property type="match status" value="1"/>
</dbReference>
<gene>
    <name evidence="9" type="ORF">G8S53_09340</name>
</gene>
<keyword evidence="5" id="KW-0235">DNA replication</keyword>
<dbReference type="Proteomes" id="UP000813637">
    <property type="component" value="Unassembled WGS sequence"/>
</dbReference>
<evidence type="ECO:0000256" key="3">
    <source>
        <dbReference type="ARBA" id="ARBA00022679"/>
    </source>
</evidence>
<reference evidence="9" key="1">
    <citation type="submission" date="2020-02" db="EMBL/GenBank/DDBJ databases">
        <authorList>
            <person name="Fillo S."/>
            <person name="Giordani F."/>
            <person name="Tonon E."/>
            <person name="Drigo I."/>
            <person name="Anselmo A."/>
            <person name="Fortunato A."/>
            <person name="Bano L."/>
            <person name="Lista F."/>
        </authorList>
    </citation>
    <scope>NUCLEOTIDE SEQUENCE</scope>
    <source>
        <strain evidence="9">IZSVe-TV_9877_3_12</strain>
    </source>
</reference>
<dbReference type="SUPFAM" id="SSF52540">
    <property type="entry name" value="P-loop containing nucleoside triphosphate hydrolases"/>
    <property type="match status" value="1"/>
</dbReference>
<comment type="catalytic activity">
    <reaction evidence="7">
        <text>DNA(n) + a 2'-deoxyribonucleoside 5'-triphosphate = DNA(n+1) + diphosphate</text>
        <dbReference type="Rhea" id="RHEA:22508"/>
        <dbReference type="Rhea" id="RHEA-COMP:17339"/>
        <dbReference type="Rhea" id="RHEA-COMP:17340"/>
        <dbReference type="ChEBI" id="CHEBI:33019"/>
        <dbReference type="ChEBI" id="CHEBI:61560"/>
        <dbReference type="ChEBI" id="CHEBI:173112"/>
        <dbReference type="EC" id="2.7.7.7"/>
    </reaction>
</comment>
<dbReference type="InterPro" id="IPR050238">
    <property type="entry name" value="DNA_Rep/Repair_Clamp_Loader"/>
</dbReference>
<dbReference type="Gene3D" id="3.40.50.300">
    <property type="entry name" value="P-loop containing nucleotide triphosphate hydrolases"/>
    <property type="match status" value="1"/>
</dbReference>
<evidence type="ECO:0000256" key="6">
    <source>
        <dbReference type="ARBA" id="ARBA00022932"/>
    </source>
</evidence>
<feature type="domain" description="DNA polymerase III delta subunit C-terminal" evidence="8">
    <location>
        <begin position="201"/>
        <end position="316"/>
    </location>
</feature>
<dbReference type="InterPro" id="IPR015199">
    <property type="entry name" value="DNA_pol_III_delta_C"/>
</dbReference>
<evidence type="ECO:0000256" key="4">
    <source>
        <dbReference type="ARBA" id="ARBA00022695"/>
    </source>
</evidence>
<dbReference type="GO" id="GO:0003887">
    <property type="term" value="F:DNA-directed DNA polymerase activity"/>
    <property type="evidence" value="ECO:0007669"/>
    <property type="project" value="UniProtKB-KW"/>
</dbReference>
<dbReference type="PANTHER" id="PTHR11669:SF8">
    <property type="entry name" value="DNA POLYMERASE III SUBUNIT DELTA"/>
    <property type="match status" value="1"/>
</dbReference>
<dbReference type="EC" id="2.7.7.7" evidence="1"/>
<reference evidence="9" key="2">
    <citation type="journal article" date="2021" name="Microorganisms">
        <title>Extensive Genome Exploration of Clostridium botulinum Group III Field Strains.</title>
        <authorList>
            <person name="Fillo S."/>
            <person name="Giordani F."/>
            <person name="Tonon E."/>
            <person name="Drigo I."/>
            <person name="Anselmo A."/>
            <person name="Fortunato A."/>
            <person name="Lista F."/>
            <person name="Bano L."/>
        </authorList>
    </citation>
    <scope>NUCLEOTIDE SEQUENCE</scope>
    <source>
        <strain evidence="9">IZSVe-TV_9877_3_12</strain>
    </source>
</reference>
<evidence type="ECO:0000313" key="10">
    <source>
        <dbReference type="Proteomes" id="UP000813637"/>
    </source>
</evidence>
<dbReference type="PANTHER" id="PTHR11669">
    <property type="entry name" value="REPLICATION FACTOR C / DNA POLYMERASE III GAMMA-TAU SUBUNIT"/>
    <property type="match status" value="1"/>
</dbReference>
<organism evidence="9 10">
    <name type="scientific">Clostridium botulinum C</name>
    <dbReference type="NCBI Taxonomy" id="36828"/>
    <lineage>
        <taxon>Bacteria</taxon>
        <taxon>Bacillati</taxon>
        <taxon>Bacillota</taxon>
        <taxon>Clostridia</taxon>
        <taxon>Eubacteriales</taxon>
        <taxon>Clostridiaceae</taxon>
        <taxon>Clostridium</taxon>
    </lineage>
</organism>
<accession>A0A9Q3VB06</accession>
<evidence type="ECO:0000256" key="5">
    <source>
        <dbReference type="ARBA" id="ARBA00022705"/>
    </source>
</evidence>
<keyword evidence="4" id="KW-0548">Nucleotidyltransferase</keyword>
<evidence type="ECO:0000259" key="8">
    <source>
        <dbReference type="Pfam" id="PF09115"/>
    </source>
</evidence>
<dbReference type="GO" id="GO:0003677">
    <property type="term" value="F:DNA binding"/>
    <property type="evidence" value="ECO:0007669"/>
    <property type="project" value="InterPro"/>
</dbReference>
<evidence type="ECO:0000256" key="1">
    <source>
        <dbReference type="ARBA" id="ARBA00012417"/>
    </source>
</evidence>
<protein>
    <recommendedName>
        <fullName evidence="2">DNA polymerase III subunit delta'</fullName>
        <ecNumber evidence="1">2.7.7.7</ecNumber>
    </recommendedName>
</protein>
<dbReference type="EMBL" id="JAAMYB010000011">
    <property type="protein sequence ID" value="MCD3195482.1"/>
    <property type="molecule type" value="Genomic_DNA"/>
</dbReference>
<evidence type="ECO:0000256" key="2">
    <source>
        <dbReference type="ARBA" id="ARBA00014363"/>
    </source>
</evidence>
<sequence>MEVKMSFENIIGHDLIKKEINNSINSGKFSHAHLIVGEDGIGKSLMAREIALKILGKVEKRDYVDIIQWRIEKNKQSIGVDNIRDIIKEVNKKPYEEDKKVIIIYQGERMTIEAQNAFLKTIEEPPKGVFIILLTSNLQFMLETIKSRCQVHKLKRLNFKDMERYIKREYPNLDDNEVRQVIIFSDGIPGRCKIFLEDESFKEIRHNIIKILFTLQKKEKYIIKEYEKFFYKFKDNWDEILSSFTAYIRDIILYKELGSSEIIINIDYIKEIKELSNIYSLKQLNKLANIIIDVRDNLDKRVNSALAFDVMLLNMQEV</sequence>
<name>A0A9Q3VB06_CLOBO</name>
<keyword evidence="3" id="KW-0808">Transferase</keyword>
<dbReference type="InterPro" id="IPR027417">
    <property type="entry name" value="P-loop_NTPase"/>
</dbReference>
<dbReference type="SUPFAM" id="SSF48019">
    <property type="entry name" value="post-AAA+ oligomerization domain-like"/>
    <property type="match status" value="1"/>
</dbReference>